<dbReference type="SUPFAM" id="SSF53743">
    <property type="entry name" value="FucI/AraA N-terminal and middle domains"/>
    <property type="match status" value="1"/>
</dbReference>
<dbReference type="GO" id="GO:0005737">
    <property type="term" value="C:cytoplasm"/>
    <property type="evidence" value="ECO:0007669"/>
    <property type="project" value="InterPro"/>
</dbReference>
<reference evidence="3" key="1">
    <citation type="submission" date="2020-07" db="EMBL/GenBank/DDBJ databases">
        <title>Vallitalea pronyensis genome.</title>
        <authorList>
            <person name="Postec A."/>
        </authorList>
    </citation>
    <scope>NUCLEOTIDE SEQUENCE</scope>
    <source>
        <strain evidence="3">FatNI3</strain>
    </source>
</reference>
<keyword evidence="2" id="KW-0119">Carbohydrate metabolism</keyword>
<accession>A0A8J8MLF2</accession>
<dbReference type="AlphaFoldDB" id="A0A8J8MLF2"/>
<name>A0A8J8MLF2_9FIRM</name>
<dbReference type="EMBL" id="CP058649">
    <property type="protein sequence ID" value="QUI23679.1"/>
    <property type="molecule type" value="Genomic_DNA"/>
</dbReference>
<keyword evidence="1 3" id="KW-0413">Isomerase</keyword>
<evidence type="ECO:0000256" key="2">
    <source>
        <dbReference type="ARBA" id="ARBA00023277"/>
    </source>
</evidence>
<dbReference type="GO" id="GO:0016861">
    <property type="term" value="F:intramolecular oxidoreductase activity, interconverting aldoses and ketoses"/>
    <property type="evidence" value="ECO:0007669"/>
    <property type="project" value="InterPro"/>
</dbReference>
<evidence type="ECO:0000256" key="1">
    <source>
        <dbReference type="ARBA" id="ARBA00023235"/>
    </source>
</evidence>
<dbReference type="GO" id="GO:0005996">
    <property type="term" value="P:monosaccharide metabolic process"/>
    <property type="evidence" value="ECO:0007669"/>
    <property type="project" value="InterPro"/>
</dbReference>
<gene>
    <name evidence="3" type="ORF">HZI73_15885</name>
</gene>
<dbReference type="Proteomes" id="UP000683246">
    <property type="component" value="Chromosome"/>
</dbReference>
<dbReference type="PANTHER" id="PTHR36120">
    <property type="entry name" value="FUCOSE ISOMERASE"/>
    <property type="match status" value="1"/>
</dbReference>
<sequence length="438" mass="48644">MKQFIKLGVLCLARKTFDHRAALDIYQKRKEELKAIADVEWVICEPLVIEVEDAEVAANQLDSSQVDGVIIISGTFHLGHLALTIDKIVAKPILLWAFNELPYDGGKIRLNAVCGLNLNASNLYKSGNDTYHTIIGDSVDHDWIDAIRIKAAVEHARLGLLGHHAHGFFNLGIDELRLFKDLGILIDQYPLAAIWDRKVSDTTINQCLEDIKEQFDVSTLSKDTLEKVARLTGSMKDFVDEHKLTGLAIRCWPEFAERYGISPCAAMSVLQSQGYILGCEGDVEGTLTMIAAKAIGAQTPFLADLSQVNVEENYALMWHCGVAPCNLWDGSCNCSLDTYFAGGKGVTADFVLKAGPINCFRMDSARGKTRVYMAAGEALHMEKLLRGTYAKVRFEKHIEQALNQVIDTGVAHHVVMVYGEFRKPFDIYSKIMGFETIK</sequence>
<protein>
    <submittedName>
        <fullName evidence="3">Fucose isomerase</fullName>
    </submittedName>
</protein>
<evidence type="ECO:0000313" key="3">
    <source>
        <dbReference type="EMBL" id="QUI23679.1"/>
    </source>
</evidence>
<organism evidence="3 4">
    <name type="scientific">Vallitalea pronyensis</name>
    <dbReference type="NCBI Taxonomy" id="1348613"/>
    <lineage>
        <taxon>Bacteria</taxon>
        <taxon>Bacillati</taxon>
        <taxon>Bacillota</taxon>
        <taxon>Clostridia</taxon>
        <taxon>Lachnospirales</taxon>
        <taxon>Vallitaleaceae</taxon>
        <taxon>Vallitalea</taxon>
    </lineage>
</organism>
<evidence type="ECO:0000313" key="4">
    <source>
        <dbReference type="Proteomes" id="UP000683246"/>
    </source>
</evidence>
<dbReference type="PANTHER" id="PTHR36120:SF1">
    <property type="entry name" value="L-FUCOSE ISOMERASE C-TERMINAL DOMAIN-CONTAINING PROTEIN"/>
    <property type="match status" value="1"/>
</dbReference>
<proteinExistence type="predicted"/>
<keyword evidence="4" id="KW-1185">Reference proteome</keyword>
<dbReference type="InterPro" id="IPR009015">
    <property type="entry name" value="Fucose_isomerase_N/cen_sf"/>
</dbReference>
<dbReference type="KEGG" id="vpy:HZI73_15885"/>
<dbReference type="RefSeq" id="WP_212694364.1">
    <property type="nucleotide sequence ID" value="NZ_CP058649.1"/>
</dbReference>